<accession>A0A829D2L4</accession>
<evidence type="ECO:0000256" key="1">
    <source>
        <dbReference type="ARBA" id="ARBA00010203"/>
    </source>
</evidence>
<dbReference type="GO" id="GO:0009307">
    <property type="term" value="P:DNA restriction-modification system"/>
    <property type="evidence" value="ECO:0007669"/>
    <property type="project" value="UniProtKB-KW"/>
</dbReference>
<evidence type="ECO:0000256" key="5">
    <source>
        <dbReference type="ARBA" id="ARBA00022691"/>
    </source>
</evidence>
<reference evidence="8 9" key="1">
    <citation type="submission" date="2013-02" db="EMBL/GenBank/DDBJ databases">
        <authorList>
            <person name="Harkins D.M."/>
            <person name="Durkin A.S."/>
            <person name="Brinkac L.M."/>
            <person name="Haft D.H."/>
            <person name="Selengut J.D."/>
            <person name="Sanka R."/>
            <person name="DePew J."/>
            <person name="Purushe J."/>
            <person name="Whelen A.C."/>
            <person name="Vinetz J.M."/>
            <person name="Sutton G.G."/>
            <person name="Nierman W.C."/>
            <person name="Fouts D.E."/>
        </authorList>
    </citation>
    <scope>NUCLEOTIDE SEQUENCE [LARGE SCALE GENOMIC DNA]</scope>
    <source>
        <strain evidence="8 9">2002000626</strain>
    </source>
</reference>
<dbReference type="EMBL" id="AFJL02000248">
    <property type="protein sequence ID" value="EMY02356.1"/>
    <property type="molecule type" value="Genomic_DNA"/>
</dbReference>
<dbReference type="GO" id="GO:0032259">
    <property type="term" value="P:methylation"/>
    <property type="evidence" value="ECO:0007669"/>
    <property type="project" value="UniProtKB-KW"/>
</dbReference>
<dbReference type="GO" id="GO:0015667">
    <property type="term" value="F:site-specific DNA-methyltransferase (cytosine-N4-specific) activity"/>
    <property type="evidence" value="ECO:0007669"/>
    <property type="project" value="UniProtKB-EC"/>
</dbReference>
<keyword evidence="6" id="KW-0680">Restriction system</keyword>
<evidence type="ECO:0000256" key="3">
    <source>
        <dbReference type="ARBA" id="ARBA00022603"/>
    </source>
</evidence>
<evidence type="ECO:0000256" key="6">
    <source>
        <dbReference type="ARBA" id="ARBA00022747"/>
    </source>
</evidence>
<organism evidence="8 9">
    <name type="scientific">Leptospira interrogans str. 2002000626</name>
    <dbReference type="NCBI Taxonomy" id="996803"/>
    <lineage>
        <taxon>Bacteria</taxon>
        <taxon>Pseudomonadati</taxon>
        <taxon>Spirochaetota</taxon>
        <taxon>Spirochaetia</taxon>
        <taxon>Leptospirales</taxon>
        <taxon>Leptospiraceae</taxon>
        <taxon>Leptospira</taxon>
    </lineage>
</organism>
<dbReference type="Proteomes" id="UP000012329">
    <property type="component" value="Unassembled WGS sequence"/>
</dbReference>
<evidence type="ECO:0000256" key="4">
    <source>
        <dbReference type="ARBA" id="ARBA00022679"/>
    </source>
</evidence>
<keyword evidence="4" id="KW-0808">Transferase</keyword>
<dbReference type="SUPFAM" id="SSF53335">
    <property type="entry name" value="S-adenosyl-L-methionine-dependent methyltransferases"/>
    <property type="match status" value="1"/>
</dbReference>
<evidence type="ECO:0000313" key="9">
    <source>
        <dbReference type="Proteomes" id="UP000012329"/>
    </source>
</evidence>
<name>A0A829D2L4_LEPIR</name>
<comment type="caution">
    <text evidence="8">The sequence shown here is derived from an EMBL/GenBank/DDBJ whole genome shotgun (WGS) entry which is preliminary data.</text>
</comment>
<dbReference type="InterPro" id="IPR017985">
    <property type="entry name" value="MeTrfase_CN4_CS"/>
</dbReference>
<proteinExistence type="inferred from homology"/>
<keyword evidence="3" id="KW-0489">Methyltransferase</keyword>
<sequence length="79" mass="9486">MKRTIHRIHFRDSRETFPLDSESVDLVLTSPPYPMIEMWDELFSVFPEKFKKIFLSIPIFPTNKCISNWIRYGGNRFAF</sequence>
<comment type="catalytic activity">
    <reaction evidence="7">
        <text>a 2'-deoxycytidine in DNA + S-adenosyl-L-methionine = an N(4)-methyl-2'-deoxycytidine in DNA + S-adenosyl-L-homocysteine + H(+)</text>
        <dbReference type="Rhea" id="RHEA:16857"/>
        <dbReference type="Rhea" id="RHEA-COMP:11369"/>
        <dbReference type="Rhea" id="RHEA-COMP:13674"/>
        <dbReference type="ChEBI" id="CHEBI:15378"/>
        <dbReference type="ChEBI" id="CHEBI:57856"/>
        <dbReference type="ChEBI" id="CHEBI:59789"/>
        <dbReference type="ChEBI" id="CHEBI:85452"/>
        <dbReference type="ChEBI" id="CHEBI:137933"/>
        <dbReference type="EC" id="2.1.1.113"/>
    </reaction>
</comment>
<evidence type="ECO:0000256" key="2">
    <source>
        <dbReference type="ARBA" id="ARBA00012185"/>
    </source>
</evidence>
<comment type="similarity">
    <text evidence="1">Belongs to the N(4)/N(6)-methyltransferase family. N(4) subfamily.</text>
</comment>
<evidence type="ECO:0000256" key="7">
    <source>
        <dbReference type="ARBA" id="ARBA00049120"/>
    </source>
</evidence>
<gene>
    <name evidence="8" type="ORF">LEP1GSC029_1509</name>
</gene>
<evidence type="ECO:0000313" key="8">
    <source>
        <dbReference type="EMBL" id="EMY02356.1"/>
    </source>
</evidence>
<protein>
    <recommendedName>
        <fullName evidence="2">site-specific DNA-methyltransferase (cytosine-N(4)-specific)</fullName>
        <ecNumber evidence="2">2.1.1.113</ecNumber>
    </recommendedName>
</protein>
<dbReference type="InterPro" id="IPR029063">
    <property type="entry name" value="SAM-dependent_MTases_sf"/>
</dbReference>
<dbReference type="PROSITE" id="PS00093">
    <property type="entry name" value="N4_MTASE"/>
    <property type="match status" value="1"/>
</dbReference>
<dbReference type="EC" id="2.1.1.113" evidence="2"/>
<keyword evidence="5" id="KW-0949">S-adenosyl-L-methionine</keyword>
<dbReference type="Gene3D" id="3.40.50.150">
    <property type="entry name" value="Vaccinia Virus protein VP39"/>
    <property type="match status" value="1"/>
</dbReference>
<dbReference type="AlphaFoldDB" id="A0A829D2L4"/>
<dbReference type="GO" id="GO:0003677">
    <property type="term" value="F:DNA binding"/>
    <property type="evidence" value="ECO:0007669"/>
    <property type="project" value="InterPro"/>
</dbReference>